<comment type="similarity">
    <text evidence="1">Belongs to the ATP-dependent AMP-binding enzyme family.</text>
</comment>
<accession>A0A167HHT7</accession>
<dbReference type="RefSeq" id="WP_068591791.1">
    <property type="nucleotide sequence ID" value="NZ_LRXL01000037.1"/>
</dbReference>
<dbReference type="GO" id="GO:0031956">
    <property type="term" value="F:medium-chain fatty acid-CoA ligase activity"/>
    <property type="evidence" value="ECO:0007669"/>
    <property type="project" value="TreeGrafter"/>
</dbReference>
<dbReference type="SUPFAM" id="SSF56801">
    <property type="entry name" value="Acetyl-CoA synthetase-like"/>
    <property type="match status" value="1"/>
</dbReference>
<evidence type="ECO:0000313" key="5">
    <source>
        <dbReference type="Proteomes" id="UP000077013"/>
    </source>
</evidence>
<dbReference type="PANTHER" id="PTHR43201">
    <property type="entry name" value="ACYL-COA SYNTHETASE"/>
    <property type="match status" value="1"/>
</dbReference>
<dbReference type="Proteomes" id="UP000077013">
    <property type="component" value="Unassembled WGS sequence"/>
</dbReference>
<gene>
    <name evidence="4" type="ORF">ULVI_08510</name>
</gene>
<dbReference type="GO" id="GO:0006631">
    <property type="term" value="P:fatty acid metabolic process"/>
    <property type="evidence" value="ECO:0007669"/>
    <property type="project" value="TreeGrafter"/>
</dbReference>
<keyword evidence="2" id="KW-0436">Ligase</keyword>
<evidence type="ECO:0000256" key="2">
    <source>
        <dbReference type="ARBA" id="ARBA00022598"/>
    </source>
</evidence>
<comment type="caution">
    <text evidence="4">The sequence shown here is derived from an EMBL/GenBank/DDBJ whole genome shotgun (WGS) entry which is preliminary data.</text>
</comment>
<evidence type="ECO:0000256" key="1">
    <source>
        <dbReference type="ARBA" id="ARBA00006432"/>
    </source>
</evidence>
<evidence type="ECO:0000259" key="3">
    <source>
        <dbReference type="Pfam" id="PF00501"/>
    </source>
</evidence>
<feature type="domain" description="AMP-dependent synthetase/ligase" evidence="3">
    <location>
        <begin position="61"/>
        <end position="207"/>
    </location>
</feature>
<dbReference type="Gene3D" id="3.40.50.12780">
    <property type="entry name" value="N-terminal domain of ligase-like"/>
    <property type="match status" value="1"/>
</dbReference>
<dbReference type="Gene3D" id="3.30.300.30">
    <property type="match status" value="1"/>
</dbReference>
<protein>
    <recommendedName>
        <fullName evidence="3">AMP-dependent synthetase/ligase domain-containing protein</fullName>
    </recommendedName>
</protein>
<name>A0A167HHT7_9FLAO</name>
<dbReference type="InterPro" id="IPR000873">
    <property type="entry name" value="AMP-dep_synth/lig_dom"/>
</dbReference>
<dbReference type="AlphaFoldDB" id="A0A167HHT7"/>
<dbReference type="OrthoDB" id="8870348at2"/>
<dbReference type="Pfam" id="PF00501">
    <property type="entry name" value="AMP-binding"/>
    <property type="match status" value="1"/>
</dbReference>
<dbReference type="InterPro" id="IPR042099">
    <property type="entry name" value="ANL_N_sf"/>
</dbReference>
<evidence type="ECO:0000313" key="4">
    <source>
        <dbReference type="EMBL" id="OAB78619.1"/>
    </source>
</evidence>
<dbReference type="STRING" id="1763537.ULVI_08510"/>
<dbReference type="EMBL" id="LRXL01000037">
    <property type="protein sequence ID" value="OAB78619.1"/>
    <property type="molecule type" value="Genomic_DNA"/>
</dbReference>
<reference evidence="4 5" key="1">
    <citation type="submission" date="2016-02" db="EMBL/GenBank/DDBJ databases">
        <title>Ulvibacter sp. LPB0005, isolated from Thais luteostoma.</title>
        <authorList>
            <person name="Shin S.-K."/>
            <person name="Yi H."/>
        </authorList>
    </citation>
    <scope>NUCLEOTIDE SEQUENCE [LARGE SCALE GENOMIC DNA]</scope>
    <source>
        <strain evidence="4 5">LPB0005</strain>
    </source>
</reference>
<dbReference type="InterPro" id="IPR045851">
    <property type="entry name" value="AMP-bd_C_sf"/>
</dbReference>
<sequence length="359" mass="40408">MNVTSYILHPSFTLNGLQFETEQELLQFAEKLTTEGDDYEIEIGVFIRQWLQEETTITVKTSGSTGSPKKIKIAKKHMINSAKATGTYLELPKGTEALLCLPANYIAGKMMLVRAMVLGWNLHVVAPEKDALSQYDNDYDFVAMVPYQAFHSLDVLHKVKKLIIGGGAVSEDLENALQALPTEAYSTYGMTETISHIAMRRLNGKDRSKAYHALPNVTFSEDDRGCLVIKADKISEEIVVTNDTVQLLSSTSFVWLGRYDNVINSGGVKIHPEVVEDKLRSEIQFPFLIASEKDEALGEKVILVLENKEALKIPNYTEAFQKLSQYERPKKIYTLSQFPYTETGKIKRGDVLQILKKYK</sequence>
<dbReference type="PANTHER" id="PTHR43201:SF5">
    <property type="entry name" value="MEDIUM-CHAIN ACYL-COA LIGASE ACSF2, MITOCHONDRIAL"/>
    <property type="match status" value="1"/>
</dbReference>
<keyword evidence="5" id="KW-1185">Reference proteome</keyword>
<organism evidence="4 5">
    <name type="scientific">Cochleicola gelatinilyticus</name>
    <dbReference type="NCBI Taxonomy" id="1763537"/>
    <lineage>
        <taxon>Bacteria</taxon>
        <taxon>Pseudomonadati</taxon>
        <taxon>Bacteroidota</taxon>
        <taxon>Flavobacteriia</taxon>
        <taxon>Flavobacteriales</taxon>
        <taxon>Flavobacteriaceae</taxon>
        <taxon>Cochleicola</taxon>
    </lineage>
</organism>
<proteinExistence type="inferred from homology"/>